<evidence type="ECO:0000313" key="1">
    <source>
        <dbReference type="EMBL" id="RPJ68003.1"/>
    </source>
</evidence>
<gene>
    <name evidence="1" type="ORF">DRW07_00895</name>
</gene>
<sequence length="204" mass="23592">MTKLEKAHRTKDLRDYLLSDKVTEDSAEFIPMQGVITLLETTMPTIRKRIELGELKEKTFFLKQPERKTFLGVEAGGVKVLLKVKMQRREIIRKAVFEAAKNQTQITYTDLLNLADMRWDSPPDRLFCSRVLNELSNESYDDTIDSGIGIMISAVVISRNEHMPTQSFFEHAVKLTLMHEIGDRESQLEFWHEQLALVYSHFGS</sequence>
<proteinExistence type="predicted"/>
<comment type="caution">
    <text evidence="1">The sequence shown here is derived from an EMBL/GenBank/DDBJ whole genome shotgun (WGS) entry which is preliminary data.</text>
</comment>
<accession>A0A3N5Y4F3</accession>
<dbReference type="Proteomes" id="UP000275281">
    <property type="component" value="Unassembled WGS sequence"/>
</dbReference>
<keyword evidence="2" id="KW-1185">Reference proteome</keyword>
<evidence type="ECO:0000313" key="2">
    <source>
        <dbReference type="Proteomes" id="UP000275281"/>
    </source>
</evidence>
<name>A0A3N5Y4F3_9ALTE</name>
<organism evidence="1 2">
    <name type="scientific">Alteromonas sediminis</name>
    <dbReference type="NCBI Taxonomy" id="2259342"/>
    <lineage>
        <taxon>Bacteria</taxon>
        <taxon>Pseudomonadati</taxon>
        <taxon>Pseudomonadota</taxon>
        <taxon>Gammaproteobacteria</taxon>
        <taxon>Alteromonadales</taxon>
        <taxon>Alteromonadaceae</taxon>
        <taxon>Alteromonas/Salinimonas group</taxon>
        <taxon>Alteromonas</taxon>
    </lineage>
</organism>
<protein>
    <submittedName>
        <fullName evidence="1">Uncharacterized protein</fullName>
    </submittedName>
</protein>
<dbReference type="RefSeq" id="WP_124026005.1">
    <property type="nucleotide sequence ID" value="NZ_JBHRSN010000005.1"/>
</dbReference>
<reference evidence="1 2" key="1">
    <citation type="submission" date="2018-11" db="EMBL/GenBank/DDBJ databases">
        <authorList>
            <person name="Ye M.-Q."/>
            <person name="Du Z.-J."/>
        </authorList>
    </citation>
    <scope>NUCLEOTIDE SEQUENCE [LARGE SCALE GENOMIC DNA]</scope>
    <source>
        <strain evidence="1 2">U0105</strain>
    </source>
</reference>
<dbReference type="AlphaFoldDB" id="A0A3N5Y4F3"/>
<dbReference type="EMBL" id="RPOK01000001">
    <property type="protein sequence ID" value="RPJ68003.1"/>
    <property type="molecule type" value="Genomic_DNA"/>
</dbReference>